<accession>A0A9N7Z100</accession>
<name>A0A9N7Z100_PLEPL</name>
<keyword evidence="2" id="KW-1185">Reference proteome</keyword>
<comment type="caution">
    <text evidence="1">The sequence shown here is derived from an EMBL/GenBank/DDBJ whole genome shotgun (WGS) entry which is preliminary data.</text>
</comment>
<organism evidence="1 2">
    <name type="scientific">Pleuronectes platessa</name>
    <name type="common">European plaice</name>
    <dbReference type="NCBI Taxonomy" id="8262"/>
    <lineage>
        <taxon>Eukaryota</taxon>
        <taxon>Metazoa</taxon>
        <taxon>Chordata</taxon>
        <taxon>Craniata</taxon>
        <taxon>Vertebrata</taxon>
        <taxon>Euteleostomi</taxon>
        <taxon>Actinopterygii</taxon>
        <taxon>Neopterygii</taxon>
        <taxon>Teleostei</taxon>
        <taxon>Neoteleostei</taxon>
        <taxon>Acanthomorphata</taxon>
        <taxon>Carangaria</taxon>
        <taxon>Pleuronectiformes</taxon>
        <taxon>Pleuronectoidei</taxon>
        <taxon>Pleuronectidae</taxon>
        <taxon>Pleuronectes</taxon>
    </lineage>
</organism>
<dbReference type="Proteomes" id="UP001153269">
    <property type="component" value="Unassembled WGS sequence"/>
</dbReference>
<dbReference type="AlphaFoldDB" id="A0A9N7Z100"/>
<evidence type="ECO:0000313" key="2">
    <source>
        <dbReference type="Proteomes" id="UP001153269"/>
    </source>
</evidence>
<sequence length="131" mass="14144">MEDGRLHHHLTPVNYPTIKAKENWRWHGCEGVEVRGVSGRGVGGAAGGRGWGVGGSDKHGYQSISPPVNDSAVKVKVEGILWSVSATETEKSVKTRETLETSSEFRASLIEASPVGVRVNEEHREACLPDV</sequence>
<dbReference type="EMBL" id="CADEAL010003941">
    <property type="protein sequence ID" value="CAB1447280.1"/>
    <property type="molecule type" value="Genomic_DNA"/>
</dbReference>
<proteinExistence type="predicted"/>
<gene>
    <name evidence="1" type="ORF">PLEPLA_LOCUS34974</name>
</gene>
<protein>
    <submittedName>
        <fullName evidence="1">Uncharacterized protein</fullName>
    </submittedName>
</protein>
<reference evidence="1" key="1">
    <citation type="submission" date="2020-03" db="EMBL/GenBank/DDBJ databases">
        <authorList>
            <person name="Weist P."/>
        </authorList>
    </citation>
    <scope>NUCLEOTIDE SEQUENCE</scope>
</reference>
<evidence type="ECO:0000313" key="1">
    <source>
        <dbReference type="EMBL" id="CAB1447280.1"/>
    </source>
</evidence>